<protein>
    <submittedName>
        <fullName evidence="1">Uncharacterized protein</fullName>
    </submittedName>
</protein>
<reference evidence="1 2" key="1">
    <citation type="submission" date="2016-01" db="EMBL/GenBank/DDBJ databases">
        <authorList>
            <person name="Oliw E.H."/>
        </authorList>
    </citation>
    <scope>NUCLEOTIDE SEQUENCE [LARGE SCALE GENOMIC DNA]</scope>
    <source>
        <strain evidence="1 2">Kerr 14</strain>
    </source>
</reference>
<name>A0A1S7QNT1_AGRTU</name>
<accession>A0A1S7QNT1</accession>
<sequence>MRSSERKSVRFVRLLADKVDLANA</sequence>
<evidence type="ECO:0000313" key="2">
    <source>
        <dbReference type="Proteomes" id="UP000191897"/>
    </source>
</evidence>
<dbReference type="AlphaFoldDB" id="A0A1S7QNT1"/>
<evidence type="ECO:0000313" key="1">
    <source>
        <dbReference type="EMBL" id="CUX39455.1"/>
    </source>
</evidence>
<proteinExistence type="predicted"/>
<organism evidence="1 2">
    <name type="scientific">Agrobacterium tumefaciens str. Kerr 14</name>
    <dbReference type="NCBI Taxonomy" id="1183424"/>
    <lineage>
        <taxon>Bacteria</taxon>
        <taxon>Pseudomonadati</taxon>
        <taxon>Pseudomonadota</taxon>
        <taxon>Alphaproteobacteria</taxon>
        <taxon>Hyphomicrobiales</taxon>
        <taxon>Rhizobiaceae</taxon>
        <taxon>Rhizobium/Agrobacterium group</taxon>
        <taxon>Agrobacterium</taxon>
        <taxon>Agrobacterium tumefaciens complex</taxon>
    </lineage>
</organism>
<dbReference type="EMBL" id="FBWC01000017">
    <property type="protein sequence ID" value="CUX39455.1"/>
    <property type="molecule type" value="Genomic_DNA"/>
</dbReference>
<gene>
    <name evidence="1" type="ORF">AGR4C_Cc80304</name>
</gene>
<dbReference type="Proteomes" id="UP000191897">
    <property type="component" value="Unassembled WGS sequence"/>
</dbReference>